<proteinExistence type="inferred from homology"/>
<dbReference type="InterPro" id="IPR003488">
    <property type="entry name" value="DprA"/>
</dbReference>
<dbReference type="PANTHER" id="PTHR43022">
    <property type="entry name" value="PROTEIN SMF"/>
    <property type="match status" value="1"/>
</dbReference>
<dbReference type="PANTHER" id="PTHR43022:SF1">
    <property type="entry name" value="PROTEIN SMF"/>
    <property type="match status" value="1"/>
</dbReference>
<name>A0A6J6JLM2_9ZZZZ</name>
<accession>A0A6J6JLM2</accession>
<dbReference type="NCBIfam" id="TIGR00732">
    <property type="entry name" value="dprA"/>
    <property type="match status" value="1"/>
</dbReference>
<evidence type="ECO:0000259" key="2">
    <source>
        <dbReference type="Pfam" id="PF02481"/>
    </source>
</evidence>
<sequence length="415" mass="44652">MDKPQILTDQELESLTRPFQKSEYSKDRALELATAGCIAMITEPGDRMAGALGRCLGKLALVELLIDGLETGAVIEALQQRGQLDSCRQSFGDLEGTLSDSRQRWLPRLSKSRLEHLFSQSALLKLQLVTPEDSIWPVGLDDLHDSAPALLFIEGELATFTKLSQAVSIVGSRVASSYGLQVTSSLVRELAQVARATVSGGALGIDAQVHRSSLGQNLPTVAVMAGGMDRKYPSANFKLFKQVADQGALLSEMPPGVAPTRWRFLQRNRLIAALTPTTVVIEAGMRSGSIRTANNALELSRELYAVPGSVLSGTSLGTNALIADNKALALCDLKQFATGIEREVRSELESALAKRAKDAIRDLEQANLSQIAKNAGLTYSEAGLAITELKRVGAIYENSGTFIISERPKSVNAFE</sequence>
<dbReference type="SUPFAM" id="SSF102405">
    <property type="entry name" value="MCP/YpsA-like"/>
    <property type="match status" value="1"/>
</dbReference>
<dbReference type="Gene3D" id="3.40.50.450">
    <property type="match status" value="1"/>
</dbReference>
<evidence type="ECO:0000256" key="1">
    <source>
        <dbReference type="ARBA" id="ARBA00006525"/>
    </source>
</evidence>
<dbReference type="InterPro" id="IPR057666">
    <property type="entry name" value="DrpA_SLOG"/>
</dbReference>
<gene>
    <name evidence="3" type="ORF">UFOPK2131_00648</name>
</gene>
<comment type="similarity">
    <text evidence="1">Belongs to the DprA/Smf family.</text>
</comment>
<dbReference type="Pfam" id="PF02481">
    <property type="entry name" value="DNA_processg_A"/>
    <property type="match status" value="1"/>
</dbReference>
<protein>
    <submittedName>
        <fullName evidence="3">Unannotated protein</fullName>
    </submittedName>
</protein>
<feature type="domain" description="Smf/DprA SLOG" evidence="2">
    <location>
        <begin position="128"/>
        <end position="336"/>
    </location>
</feature>
<dbReference type="GO" id="GO:0009294">
    <property type="term" value="P:DNA-mediated transformation"/>
    <property type="evidence" value="ECO:0007669"/>
    <property type="project" value="InterPro"/>
</dbReference>
<dbReference type="AlphaFoldDB" id="A0A6J6JLM2"/>
<organism evidence="3">
    <name type="scientific">freshwater metagenome</name>
    <dbReference type="NCBI Taxonomy" id="449393"/>
    <lineage>
        <taxon>unclassified sequences</taxon>
        <taxon>metagenomes</taxon>
        <taxon>ecological metagenomes</taxon>
    </lineage>
</organism>
<evidence type="ECO:0000313" key="3">
    <source>
        <dbReference type="EMBL" id="CAB4636943.1"/>
    </source>
</evidence>
<dbReference type="EMBL" id="CAEZVT010000068">
    <property type="protein sequence ID" value="CAB4636943.1"/>
    <property type="molecule type" value="Genomic_DNA"/>
</dbReference>
<reference evidence="3" key="1">
    <citation type="submission" date="2020-05" db="EMBL/GenBank/DDBJ databases">
        <authorList>
            <person name="Chiriac C."/>
            <person name="Salcher M."/>
            <person name="Ghai R."/>
            <person name="Kavagutti S V."/>
        </authorList>
    </citation>
    <scope>NUCLEOTIDE SEQUENCE</scope>
</reference>